<dbReference type="Gene3D" id="3.60.120.10">
    <property type="entry name" value="Anthranilate synthase"/>
    <property type="match status" value="1"/>
</dbReference>
<evidence type="ECO:0000313" key="13">
    <source>
        <dbReference type="Proteomes" id="UP000094043"/>
    </source>
</evidence>
<dbReference type="SUPFAM" id="SSF52317">
    <property type="entry name" value="Class I glutamine amidotransferase-like"/>
    <property type="match status" value="1"/>
</dbReference>
<dbReference type="GeneID" id="91087019"/>
<name>A0AAJ8M058_9TREE</name>
<evidence type="ECO:0000256" key="1">
    <source>
        <dbReference type="ARBA" id="ARBA00001000"/>
    </source>
</evidence>
<dbReference type="InterPro" id="IPR017926">
    <property type="entry name" value="GATASE"/>
</dbReference>
<evidence type="ECO:0000256" key="9">
    <source>
        <dbReference type="ARBA" id="ARBA00031904"/>
    </source>
</evidence>
<dbReference type="KEGG" id="cdep:91087019"/>
<dbReference type="PRINTS" id="PR00097">
    <property type="entry name" value="ANTSNTHASEII"/>
</dbReference>
<dbReference type="PROSITE" id="PS51273">
    <property type="entry name" value="GATASE_TYPE_1"/>
    <property type="match status" value="1"/>
</dbReference>
<keyword evidence="7" id="KW-0315">Glutamine amidotransferase</keyword>
<feature type="domain" description="Glutamine amidotransferase" evidence="10">
    <location>
        <begin position="10"/>
        <end position="215"/>
    </location>
</feature>
<evidence type="ECO:0000256" key="4">
    <source>
        <dbReference type="ARBA" id="ARBA00013139"/>
    </source>
</evidence>
<evidence type="ECO:0000256" key="8">
    <source>
        <dbReference type="ARBA" id="ARBA00031329"/>
    </source>
</evidence>
<feature type="domain" description="Chorismate-utilising enzyme C-terminal" evidence="11">
    <location>
        <begin position="503"/>
        <end position="788"/>
    </location>
</feature>
<dbReference type="Pfam" id="PF00117">
    <property type="entry name" value="GATase"/>
    <property type="match status" value="1"/>
</dbReference>
<dbReference type="NCBIfam" id="TIGR00566">
    <property type="entry name" value="trpG_papA"/>
    <property type="match status" value="1"/>
</dbReference>
<comment type="similarity">
    <text evidence="3">In the C-terminal section; belongs to the anthranilate synthase component I family.</text>
</comment>
<dbReference type="AlphaFoldDB" id="A0AAJ8M058"/>
<comment type="pathway">
    <text evidence="2">Cofactor biosynthesis; tetrahydrofolate biosynthesis; 4-aminobenzoate from chorismate: step 1/2.</text>
</comment>
<dbReference type="InterPro" id="IPR019999">
    <property type="entry name" value="Anth_synth_I-like"/>
</dbReference>
<dbReference type="Proteomes" id="UP000094043">
    <property type="component" value="Chromosome 3"/>
</dbReference>
<keyword evidence="6" id="KW-0289">Folate biosynthesis</keyword>
<evidence type="ECO:0000256" key="5">
    <source>
        <dbReference type="ARBA" id="ARBA00022679"/>
    </source>
</evidence>
<dbReference type="SUPFAM" id="SSF56322">
    <property type="entry name" value="ADC synthase"/>
    <property type="match status" value="1"/>
</dbReference>
<dbReference type="RefSeq" id="XP_066068325.1">
    <property type="nucleotide sequence ID" value="XM_066212228.1"/>
</dbReference>
<reference evidence="12" key="2">
    <citation type="journal article" date="2022" name="Elife">
        <title>Obligate sexual reproduction of a homothallic fungus closely related to the Cryptococcus pathogenic species complex.</title>
        <authorList>
            <person name="Passer A.R."/>
            <person name="Clancey S.A."/>
            <person name="Shea T."/>
            <person name="David-Palma M."/>
            <person name="Averette A.F."/>
            <person name="Boekhout T."/>
            <person name="Porcel B.M."/>
            <person name="Nowrousian M."/>
            <person name="Cuomo C.A."/>
            <person name="Sun S."/>
            <person name="Heitman J."/>
            <person name="Coelho M.A."/>
        </authorList>
    </citation>
    <scope>NUCLEOTIDE SEQUENCE</scope>
    <source>
        <strain evidence="12">CBS 7841</strain>
    </source>
</reference>
<evidence type="ECO:0000256" key="6">
    <source>
        <dbReference type="ARBA" id="ARBA00022909"/>
    </source>
</evidence>
<dbReference type="InterPro" id="IPR005801">
    <property type="entry name" value="ADC_synthase"/>
</dbReference>
<dbReference type="PANTHER" id="PTHR11236:SF18">
    <property type="entry name" value="AMINODEOXYCHORISMATE SYNTHASE"/>
    <property type="match status" value="1"/>
</dbReference>
<dbReference type="PRINTS" id="PR00099">
    <property type="entry name" value="CPSGATASE"/>
</dbReference>
<evidence type="ECO:0000313" key="12">
    <source>
        <dbReference type="EMBL" id="WVN87625.1"/>
    </source>
</evidence>
<reference evidence="12" key="3">
    <citation type="submission" date="2024-01" db="EMBL/GenBank/DDBJ databases">
        <authorList>
            <person name="Coelho M.A."/>
            <person name="David-Palma M."/>
            <person name="Shea T."/>
            <person name="Sun S."/>
            <person name="Cuomo C.A."/>
            <person name="Heitman J."/>
        </authorList>
    </citation>
    <scope>NUCLEOTIDE SEQUENCE</scope>
    <source>
        <strain evidence="12">CBS 7841</strain>
    </source>
</reference>
<sequence>MERIPLPRTLILDYYDSYTNNLVTLFTQIYSDAEVLERVVVVKHDKYTWNEFQSQVLPNIDCVILSPGPGRPDNPADIGFALELLRLHPLPILGVCLGHQAIGVAFGGKIMNTPTITHGHVIPIEPTIPHKGLFASRFWKVANNQVDVVVYNSLTVDPTTLPEELEVTAWSVASPERPATIQGLRHCVYPIWGIQYHPESISSTQGKLLLQSFLNEVKHYCGDPISYPPLLPSIISACAYRVISSTSKPSSSSKMASHRIESAPSCLWLEEKEFAGIEKEMKTEVVFKRLVHGQSKKGKEKAIGEIWFDGQSPTRPTTSSLATLEFVLTYSLTRRSVTLHRPTSSPSTLILPENTSFWDWFSAGQQDISNFLKKQSESRTGRWLGGWAGWFGYEMKEESLPGLKRRRVGEGEEAIDACWGWTNKLLERTTDKRWIVRGIMGHGELLPGESDMVKWLQSESVSFGSSQKDWEVYLQDVEKSLHYGAIPCAASSVPSFHPSETSKSYTQQIDACRHAIRQGESYELTLTTSFTSSDSVDPFSLYLHLRQSNPAYYSTYMHFPTLATPGGVGLSVLSSSPERFLKINPQRMVEMMPIKGTRGRVKPGQCVCHDAGCRGKNPGSEECMEEAKREDARRGKELQADAKERAENLMIVDLIRSDLLSCCIPSSVTVPKLIHLESYGVHNLVTTVVGKLADNVGSVDAIKRCFPPGSMTGAPKLRSVQLLEEFEHHQKRGIYSGALGYISVDGVTDLSVVIRTIIIEGNRQSIGAGGAITWLSEKSKEWEEVLTKVQSVVGELDIVKQP</sequence>
<dbReference type="EMBL" id="CP143786">
    <property type="protein sequence ID" value="WVN87625.1"/>
    <property type="molecule type" value="Genomic_DNA"/>
</dbReference>
<organism evidence="12 13">
    <name type="scientific">Cryptococcus depauperatus CBS 7841</name>
    <dbReference type="NCBI Taxonomy" id="1295531"/>
    <lineage>
        <taxon>Eukaryota</taxon>
        <taxon>Fungi</taxon>
        <taxon>Dikarya</taxon>
        <taxon>Basidiomycota</taxon>
        <taxon>Agaricomycotina</taxon>
        <taxon>Tremellomycetes</taxon>
        <taxon>Tremellales</taxon>
        <taxon>Cryptococcaceae</taxon>
        <taxon>Cryptococcus</taxon>
    </lineage>
</organism>
<evidence type="ECO:0000256" key="7">
    <source>
        <dbReference type="ARBA" id="ARBA00022962"/>
    </source>
</evidence>
<evidence type="ECO:0000256" key="3">
    <source>
        <dbReference type="ARBA" id="ARBA00005970"/>
    </source>
</evidence>
<dbReference type="PRINTS" id="PR00096">
    <property type="entry name" value="GATASE"/>
</dbReference>
<dbReference type="GO" id="GO:0046820">
    <property type="term" value="F:4-amino-4-deoxychorismate synthase activity"/>
    <property type="evidence" value="ECO:0007669"/>
    <property type="project" value="UniProtKB-EC"/>
</dbReference>
<comment type="catalytic activity">
    <reaction evidence="1">
        <text>chorismate + L-glutamine = 4-amino-4-deoxychorismate + L-glutamate</text>
        <dbReference type="Rhea" id="RHEA:11672"/>
        <dbReference type="ChEBI" id="CHEBI:29748"/>
        <dbReference type="ChEBI" id="CHEBI:29985"/>
        <dbReference type="ChEBI" id="CHEBI:58359"/>
        <dbReference type="ChEBI" id="CHEBI:58406"/>
        <dbReference type="EC" id="2.6.1.85"/>
    </reaction>
</comment>
<evidence type="ECO:0000259" key="11">
    <source>
        <dbReference type="Pfam" id="PF00425"/>
    </source>
</evidence>
<reference evidence="12" key="1">
    <citation type="submission" date="2016-06" db="EMBL/GenBank/DDBJ databases">
        <authorList>
            <person name="Cuomo C."/>
            <person name="Litvintseva A."/>
            <person name="Heitman J."/>
            <person name="Chen Y."/>
            <person name="Sun S."/>
            <person name="Springer D."/>
            <person name="Dromer F."/>
            <person name="Young S."/>
            <person name="Zeng Q."/>
            <person name="Chapman S."/>
            <person name="Gujja S."/>
            <person name="Saif S."/>
            <person name="Birren B."/>
        </authorList>
    </citation>
    <scope>NUCLEOTIDE SEQUENCE</scope>
    <source>
        <strain evidence="12">CBS 7841</strain>
    </source>
</reference>
<dbReference type="GO" id="GO:0000162">
    <property type="term" value="P:L-tryptophan biosynthetic process"/>
    <property type="evidence" value="ECO:0007669"/>
    <property type="project" value="TreeGrafter"/>
</dbReference>
<keyword evidence="13" id="KW-1185">Reference proteome</keyword>
<dbReference type="CDD" id="cd01743">
    <property type="entry name" value="GATase1_Anthranilate_Synthase"/>
    <property type="match status" value="1"/>
</dbReference>
<dbReference type="GO" id="GO:0008153">
    <property type="term" value="P:4-aminobenzoate biosynthetic process"/>
    <property type="evidence" value="ECO:0007669"/>
    <property type="project" value="TreeGrafter"/>
</dbReference>
<dbReference type="Gene3D" id="3.40.50.880">
    <property type="match status" value="1"/>
</dbReference>
<dbReference type="Pfam" id="PF00425">
    <property type="entry name" value="Chorismate_bind"/>
    <property type="match status" value="1"/>
</dbReference>
<accession>A0AAJ8M058</accession>
<dbReference type="InterPro" id="IPR015890">
    <property type="entry name" value="Chorismate_C"/>
</dbReference>
<proteinExistence type="inferred from homology"/>
<dbReference type="InterPro" id="IPR006221">
    <property type="entry name" value="TrpG/PapA_dom"/>
</dbReference>
<dbReference type="EC" id="2.6.1.85" evidence="4"/>
<evidence type="ECO:0000256" key="2">
    <source>
        <dbReference type="ARBA" id="ARBA00005009"/>
    </source>
</evidence>
<dbReference type="GO" id="GO:0005737">
    <property type="term" value="C:cytoplasm"/>
    <property type="evidence" value="ECO:0007669"/>
    <property type="project" value="TreeGrafter"/>
</dbReference>
<gene>
    <name evidence="12" type="ORF">L203_102808</name>
</gene>
<keyword evidence="5" id="KW-0808">Transferase</keyword>
<dbReference type="PANTHER" id="PTHR11236">
    <property type="entry name" value="AMINOBENZOATE/ANTHRANILATE SYNTHASE"/>
    <property type="match status" value="1"/>
</dbReference>
<dbReference type="GO" id="GO:0046656">
    <property type="term" value="P:folic acid biosynthetic process"/>
    <property type="evidence" value="ECO:0007669"/>
    <property type="project" value="UniProtKB-KW"/>
</dbReference>
<evidence type="ECO:0000259" key="10">
    <source>
        <dbReference type="Pfam" id="PF00117"/>
    </source>
</evidence>
<dbReference type="InterPro" id="IPR029062">
    <property type="entry name" value="Class_I_gatase-like"/>
</dbReference>
<protein>
    <recommendedName>
        <fullName evidence="4">aminodeoxychorismate synthase</fullName>
        <ecNumber evidence="4">2.6.1.85</ecNumber>
    </recommendedName>
    <alternativeName>
        <fullName evidence="8">Para-aminobenzoate synthase</fullName>
    </alternativeName>
    <alternativeName>
        <fullName evidence="9">p-aminobenzoic acid synthase</fullName>
    </alternativeName>
</protein>